<dbReference type="AlphaFoldDB" id="A0A8T3C304"/>
<dbReference type="SMR" id="A0A8T3C304"/>
<feature type="region of interest" description="Disordered" evidence="1">
    <location>
        <begin position="94"/>
        <end position="115"/>
    </location>
</feature>
<comment type="caution">
    <text evidence="2">The sequence shown here is derived from an EMBL/GenBank/DDBJ whole genome shotgun (WGS) entry which is preliminary data.</text>
</comment>
<sequence length="115" mass="12940">MVQFLLDIKSKVDAITAAGSTIDSEDVILYTLNDLPSSYQSFKMVICTNMQPLNLDDFYSLLCSEGQNILQDATKDLQSLHLMDNNLALTESRGRGWGRFHNDRGNRGRRSQQAP</sequence>
<keyword evidence="3" id="KW-1185">Reference proteome</keyword>
<proteinExistence type="predicted"/>
<evidence type="ECO:0000256" key="1">
    <source>
        <dbReference type="SAM" id="MobiDB-lite"/>
    </source>
</evidence>
<organism evidence="2 3">
    <name type="scientific">Dendrobium nobile</name>
    <name type="common">Orchid</name>
    <dbReference type="NCBI Taxonomy" id="94219"/>
    <lineage>
        <taxon>Eukaryota</taxon>
        <taxon>Viridiplantae</taxon>
        <taxon>Streptophyta</taxon>
        <taxon>Embryophyta</taxon>
        <taxon>Tracheophyta</taxon>
        <taxon>Spermatophyta</taxon>
        <taxon>Magnoliopsida</taxon>
        <taxon>Liliopsida</taxon>
        <taxon>Asparagales</taxon>
        <taxon>Orchidaceae</taxon>
        <taxon>Epidendroideae</taxon>
        <taxon>Malaxideae</taxon>
        <taxon>Dendrobiinae</taxon>
        <taxon>Dendrobium</taxon>
    </lineage>
</organism>
<name>A0A8T3C304_DENNO</name>
<dbReference type="PANTHER" id="PTHR47481">
    <property type="match status" value="1"/>
</dbReference>
<evidence type="ECO:0000313" key="3">
    <source>
        <dbReference type="Proteomes" id="UP000829196"/>
    </source>
</evidence>
<dbReference type="PANTHER" id="PTHR47481:SF31">
    <property type="entry name" value="OS01G0873500 PROTEIN"/>
    <property type="match status" value="1"/>
</dbReference>
<evidence type="ECO:0000313" key="2">
    <source>
        <dbReference type="EMBL" id="KAI0527421.1"/>
    </source>
</evidence>
<accession>A0A8T3C304</accession>
<dbReference type="Proteomes" id="UP000829196">
    <property type="component" value="Unassembled WGS sequence"/>
</dbReference>
<reference evidence="2" key="1">
    <citation type="journal article" date="2022" name="Front. Genet.">
        <title>Chromosome-Scale Assembly of the Dendrobium nobile Genome Provides Insights Into the Molecular Mechanism of the Biosynthesis of the Medicinal Active Ingredient of Dendrobium.</title>
        <authorList>
            <person name="Xu Q."/>
            <person name="Niu S.-C."/>
            <person name="Li K.-L."/>
            <person name="Zheng P.-J."/>
            <person name="Zhang X.-J."/>
            <person name="Jia Y."/>
            <person name="Liu Y."/>
            <person name="Niu Y.-X."/>
            <person name="Yu L.-H."/>
            <person name="Chen D.-F."/>
            <person name="Zhang G.-Q."/>
        </authorList>
    </citation>
    <scope>NUCLEOTIDE SEQUENCE</scope>
    <source>
        <tissue evidence="2">Leaf</tissue>
    </source>
</reference>
<dbReference type="EMBL" id="JAGYWB010000003">
    <property type="protein sequence ID" value="KAI0527421.1"/>
    <property type="molecule type" value="Genomic_DNA"/>
</dbReference>
<protein>
    <submittedName>
        <fullName evidence="2">Uncharacterized protein</fullName>
    </submittedName>
</protein>
<gene>
    <name evidence="2" type="ORF">KFK09_003021</name>
</gene>